<dbReference type="GO" id="GO:0016757">
    <property type="term" value="F:glycosyltransferase activity"/>
    <property type="evidence" value="ECO:0007669"/>
    <property type="project" value="UniProtKB-KW"/>
</dbReference>
<dbReference type="STRING" id="407022.SAMN05661044_00836"/>
<dbReference type="SUPFAM" id="SSF75005">
    <property type="entry name" value="Arabinanase/levansucrase/invertase"/>
    <property type="match status" value="1"/>
</dbReference>
<dbReference type="RefSeq" id="WP_093318675.1">
    <property type="nucleotide sequence ID" value="NZ_FOAF01000001.1"/>
</dbReference>
<evidence type="ECO:0000313" key="5">
    <source>
        <dbReference type="Proteomes" id="UP000199421"/>
    </source>
</evidence>
<dbReference type="CDD" id="cd18613">
    <property type="entry name" value="GH130"/>
    <property type="match status" value="1"/>
</dbReference>
<dbReference type="Pfam" id="PF04041">
    <property type="entry name" value="Glyco_hydro_130"/>
    <property type="match status" value="1"/>
</dbReference>
<proteinExistence type="inferred from homology"/>
<protein>
    <submittedName>
        <fullName evidence="4">Predicted glycosyl hydrolase, GH43/DUF377 family</fullName>
    </submittedName>
</protein>
<dbReference type="InterPro" id="IPR007184">
    <property type="entry name" value="Mannoside_phosphorylase"/>
</dbReference>
<dbReference type="InterPro" id="IPR023296">
    <property type="entry name" value="Glyco_hydro_beta-prop_sf"/>
</dbReference>
<gene>
    <name evidence="4" type="ORF">SAMN05661044_00836</name>
</gene>
<evidence type="ECO:0000256" key="1">
    <source>
        <dbReference type="ARBA" id="ARBA00022676"/>
    </source>
</evidence>
<evidence type="ECO:0000313" key="4">
    <source>
        <dbReference type="EMBL" id="SEK66040.1"/>
    </source>
</evidence>
<dbReference type="AlphaFoldDB" id="A0A1H7IWK0"/>
<name>A0A1H7IWK0_OLID1</name>
<keyword evidence="2" id="KW-0808">Transferase</keyword>
<organism evidence="4 5">
    <name type="scientific">Olivibacter domesticus</name>
    <name type="common">Pseudosphingobacterium domesticum</name>
    <dbReference type="NCBI Taxonomy" id="407022"/>
    <lineage>
        <taxon>Bacteria</taxon>
        <taxon>Pseudomonadati</taxon>
        <taxon>Bacteroidota</taxon>
        <taxon>Sphingobacteriia</taxon>
        <taxon>Sphingobacteriales</taxon>
        <taxon>Sphingobacteriaceae</taxon>
        <taxon>Olivibacter</taxon>
    </lineage>
</organism>
<accession>A0A1H7IWK0</accession>
<evidence type="ECO:0000256" key="3">
    <source>
        <dbReference type="ARBA" id="ARBA00024356"/>
    </source>
</evidence>
<comment type="similarity">
    <text evidence="3">Belongs to the glycosyl hydrolase 130 family.</text>
</comment>
<dbReference type="EMBL" id="FOAF01000001">
    <property type="protein sequence ID" value="SEK66040.1"/>
    <property type="molecule type" value="Genomic_DNA"/>
</dbReference>
<dbReference type="GO" id="GO:0016787">
    <property type="term" value="F:hydrolase activity"/>
    <property type="evidence" value="ECO:0007669"/>
    <property type="project" value="UniProtKB-KW"/>
</dbReference>
<dbReference type="OrthoDB" id="9775877at2"/>
<dbReference type="PANTHER" id="PTHR34106:SF4">
    <property type="entry name" value="BLL5143 PROTEIN"/>
    <property type="match status" value="1"/>
</dbReference>
<dbReference type="PANTHER" id="PTHR34106">
    <property type="entry name" value="GLYCOSIDASE"/>
    <property type="match status" value="1"/>
</dbReference>
<sequence length="493" mass="56748">MSVNVIRKNIFFQPDSKRIITRFFFINEARSIKIISRILSLPENQQKETLGQVLRGYAKRHRSIVDTFERHFNRLTACFEVLKIDPASLTQVQKLLIGSYFTMEYSIEAAAFFNPSIVEDLDQTQLASGEKRIILSFRATGEGHVSSIVFRSAIIDKDLNIKLEHVGNMLDKPIRIKNHRYHKKSFLKKLHEMHCTQGPIYDVISDKFTDTFTYEELKRYVEETRRETTLDQEGQVLLQEVMWLASSHYEMTFSLDTSISERVIFPIADTEKRGIEDARFVKFQEDDGSIMYYATYTAYDGVTILPKLLITDDFYHFKVLPFHGEIAQNKGIALFPRKVNGKYAMLCRMDGENNYIAFSDTINVWREPAKLMQTPQHPWEFVQLGNCGSPLETSDGWLVITHGVGPMREYVLGASLYDLNNPEQEIGRMTLPLLSPNDKEREGYVPNVVYSCGSMIHNDHLILPYAMSDHASTYATIAINELINEIKISARGY</sequence>
<reference evidence="5" key="1">
    <citation type="submission" date="2016-10" db="EMBL/GenBank/DDBJ databases">
        <authorList>
            <person name="Varghese N."/>
            <person name="Submissions S."/>
        </authorList>
    </citation>
    <scope>NUCLEOTIDE SEQUENCE [LARGE SCALE GENOMIC DNA]</scope>
    <source>
        <strain evidence="5">DSM 18733</strain>
    </source>
</reference>
<keyword evidence="1" id="KW-0328">Glycosyltransferase</keyword>
<dbReference type="Proteomes" id="UP000199421">
    <property type="component" value="Unassembled WGS sequence"/>
</dbReference>
<keyword evidence="4" id="KW-0378">Hydrolase</keyword>
<dbReference type="Gene3D" id="2.115.10.20">
    <property type="entry name" value="Glycosyl hydrolase domain, family 43"/>
    <property type="match status" value="1"/>
</dbReference>
<keyword evidence="5" id="KW-1185">Reference proteome</keyword>
<evidence type="ECO:0000256" key="2">
    <source>
        <dbReference type="ARBA" id="ARBA00022679"/>
    </source>
</evidence>